<gene>
    <name evidence="3" type="ORF">TCIL3000_0_20580</name>
</gene>
<comment type="caution">
    <text evidence="3">The sequence shown here is derived from an EMBL/GenBank/DDBJ whole genome shotgun (WGS) entry which is preliminary data.</text>
</comment>
<dbReference type="VEuPathDB" id="TriTrypDB:TcIL3000_0_20580"/>
<feature type="transmembrane region" description="Helical" evidence="2">
    <location>
        <begin position="140"/>
        <end position="164"/>
    </location>
</feature>
<keyword evidence="4" id="KW-1185">Reference proteome</keyword>
<evidence type="ECO:0000256" key="2">
    <source>
        <dbReference type="SAM" id="Phobius"/>
    </source>
</evidence>
<evidence type="ECO:0000313" key="3">
    <source>
        <dbReference type="EMBL" id="CCD17221.1"/>
    </source>
</evidence>
<evidence type="ECO:0000313" key="4">
    <source>
        <dbReference type="Proteomes" id="UP000000702"/>
    </source>
</evidence>
<organism evidence="3 4">
    <name type="scientific">Trypanosoma congolense (strain IL3000)</name>
    <dbReference type="NCBI Taxonomy" id="1068625"/>
    <lineage>
        <taxon>Eukaryota</taxon>
        <taxon>Discoba</taxon>
        <taxon>Euglenozoa</taxon>
        <taxon>Kinetoplastea</taxon>
        <taxon>Metakinetoplastina</taxon>
        <taxon>Trypanosomatida</taxon>
        <taxon>Trypanosomatidae</taxon>
        <taxon>Trypanosoma</taxon>
        <taxon>Nannomonas</taxon>
    </lineage>
</organism>
<dbReference type="OMA" id="VNIWERI"/>
<name>F9WIS3_TRYCI</name>
<sequence length="247" mass="27121">MGDKDDTSNGQNSEKVIEGRRRLTWEEYRAIYVEEQRRRFLAQRGGANISGGAVRGGVTPGVYSSAPPQSQQPPHIAQAHQPEREQRFYGAAGNVQSNVRDAFFAVWNFLFSEEMLIRGIQIVGRAVLASVLVFHSFDFYYIMVILGVYTVWCVVKASFSSVWIKRVGTGTVRSPEGVAPADGYGSGGLKGAVPARPQNVTPVRKVLYIVGRCFSSFVLSVSPTYSVERLEAELAADGIVAPHPHIE</sequence>
<proteinExistence type="predicted"/>
<feature type="compositionally biased region" description="Low complexity" evidence="1">
    <location>
        <begin position="64"/>
        <end position="80"/>
    </location>
</feature>
<dbReference type="AlphaFoldDB" id="F9WIS3"/>
<keyword evidence="2" id="KW-1133">Transmembrane helix</keyword>
<dbReference type="Proteomes" id="UP000000702">
    <property type="component" value="Unassembled WGS sequence"/>
</dbReference>
<feature type="region of interest" description="Disordered" evidence="1">
    <location>
        <begin position="61"/>
        <end position="82"/>
    </location>
</feature>
<dbReference type="EMBL" id="CAEQ01002630">
    <property type="protein sequence ID" value="CCD17221.1"/>
    <property type="molecule type" value="Genomic_DNA"/>
</dbReference>
<accession>F9WIS3</accession>
<protein>
    <submittedName>
        <fullName evidence="3">WGS project CAEQ00000000 data, annotated contig 825</fullName>
    </submittedName>
</protein>
<reference evidence="4" key="1">
    <citation type="submission" date="2011-07" db="EMBL/GenBank/DDBJ databases">
        <title>Divergent evolution of antigenic variation in African trypanosomes.</title>
        <authorList>
            <person name="Jackson A.P."/>
            <person name="Berry A."/>
            <person name="Allison H.C."/>
            <person name="Burton P."/>
            <person name="Anderson J."/>
            <person name="Aslett M."/>
            <person name="Brown R."/>
            <person name="Corton N."/>
            <person name="Harris D."/>
            <person name="Hauser H."/>
            <person name="Gamble J."/>
            <person name="Gilderthorp R."/>
            <person name="McQuillan J."/>
            <person name="Quail M.A."/>
            <person name="Sanders M."/>
            <person name="Van Tonder A."/>
            <person name="Ginger M.L."/>
            <person name="Donelson J.E."/>
            <person name="Field M.C."/>
            <person name="Barry J.D."/>
            <person name="Berriman M."/>
            <person name="Hertz-Fowler C."/>
        </authorList>
    </citation>
    <scope>NUCLEOTIDE SEQUENCE [LARGE SCALE GENOMIC DNA]</scope>
    <source>
        <strain evidence="4">IL3000</strain>
    </source>
</reference>
<keyword evidence="2" id="KW-0472">Membrane</keyword>
<keyword evidence="2" id="KW-0812">Transmembrane</keyword>
<evidence type="ECO:0000256" key="1">
    <source>
        <dbReference type="SAM" id="MobiDB-lite"/>
    </source>
</evidence>
<reference evidence="3 4" key="2">
    <citation type="journal article" date="2012" name="Proc. Natl. Acad. Sci. U.S.A.">
        <title>Antigenic diversity is generated by distinct evolutionary mechanisms in African trypanosome species.</title>
        <authorList>
            <person name="Jackson A.P."/>
            <person name="Berry A."/>
            <person name="Aslett M."/>
            <person name="Allison H.C."/>
            <person name="Burton P."/>
            <person name="Vavrova-Anderson J."/>
            <person name="Brown R."/>
            <person name="Browne H."/>
            <person name="Corton N."/>
            <person name="Hauser H."/>
            <person name="Gamble J."/>
            <person name="Gilderthorp R."/>
            <person name="Marcello L."/>
            <person name="McQuillan J."/>
            <person name="Otto T.D."/>
            <person name="Quail M.A."/>
            <person name="Sanders M.J."/>
            <person name="van Tonder A."/>
            <person name="Ginger M.L."/>
            <person name="Field M.C."/>
            <person name="Barry J.D."/>
            <person name="Hertz-Fowler C."/>
            <person name="Berriman M."/>
        </authorList>
    </citation>
    <scope>NUCLEOTIDE SEQUENCE [LARGE SCALE GENOMIC DNA]</scope>
    <source>
        <strain evidence="3 4">IL3000</strain>
    </source>
</reference>